<gene>
    <name evidence="3" type="ORF">TvY486_0020730</name>
</gene>
<dbReference type="AlphaFoldDB" id="F9WP97"/>
<keyword evidence="2" id="KW-0732">Signal</keyword>
<proteinExistence type="predicted"/>
<accession>F9WP97</accession>
<feature type="chain" id="PRO_5003395240" evidence="2">
    <location>
        <begin position="21"/>
        <end position="747"/>
    </location>
</feature>
<keyword evidence="4" id="KW-1185">Reference proteome</keyword>
<evidence type="ECO:0000313" key="3">
    <source>
        <dbReference type="EMBL" id="CCD19372.1"/>
    </source>
</evidence>
<evidence type="ECO:0000256" key="1">
    <source>
        <dbReference type="SAM" id="Coils"/>
    </source>
</evidence>
<sequence length="747" mass="80912">MLVTALLVFVLPTSLRSASASGVSCYQYEIKFTEEEKCAGKDILWGWLNVTNKCRVRALEVLKNVTELRNRGEEVEAKASKAIAEYNELLRALGTTTAAHIISNIETAVSEAKNAIARVKDSYANASAAEKSADASLSDGVFNSFSSIITASRAFSGYTCSADVNYTGTKEMVEKIKAEKCNDTERYNVSVQLSNYAEQLDEAKNLTEWKEGMVNLVDQQRRYIKTDSYKGSRWAINDEKVQEVVQAIRNLTDKLVVAIEMFKAIDVSVDEASKTVKNTVSDMEAINKTMLSSLEGNGTLLCQLVGQHSDVSAQLHGAKGHLATAQGNIDSAAKAAKKALAGMSATELLVKYVNGNISLLSRAGYSSVFHRLKELDIASETKRNISDANAAGLMAVKLPGNARSNASIALEKIKLETGSLESIKSQIIKHLNETGINISSLTTEACDKGLSTLLNGSVVVAFGRAVGLNSSGVLKAQEALNTLKAEVALVNATLNDINLKLQEAEKATKDVDLHEEAVMSTVNSSIVEAANDAMKDLCETVKELHKLRLDSTSLDEEAEGILGNVSVLAGLSNATRSKMSEAIKTVPNVAEYFGVANRELAVFARVTKKIEKVRNEVRSDVTSLLKEEMRHEKRINDTHVKFMEKLFTNEGSSTGTGSSSPTLFDSVCNPRLSVNVPNVKAVDAFSMLWNLTDISALKTVADNIKLKVVKMRDSLKKANAVSDSAEAAVKEAIETALQENERERCTP</sequence>
<reference evidence="3 4" key="1">
    <citation type="journal article" date="2012" name="Proc. Natl. Acad. Sci. U.S.A.">
        <title>Antigenic diversity is generated by distinct evolutionary mechanisms in African trypanosome species.</title>
        <authorList>
            <person name="Jackson A.P."/>
            <person name="Berry A."/>
            <person name="Aslett M."/>
            <person name="Allison H.C."/>
            <person name="Burton P."/>
            <person name="Vavrova-Anderson J."/>
            <person name="Brown R."/>
            <person name="Browne H."/>
            <person name="Corton N."/>
            <person name="Hauser H."/>
            <person name="Gamble J."/>
            <person name="Gilderthorp R."/>
            <person name="Marcello L."/>
            <person name="McQuillan J."/>
            <person name="Otto T.D."/>
            <person name="Quail M.A."/>
            <person name="Sanders M.J."/>
            <person name="van Tonder A."/>
            <person name="Ginger M.L."/>
            <person name="Field M.C."/>
            <person name="Barry J.D."/>
            <person name="Hertz-Fowler C."/>
            <person name="Berriman M."/>
        </authorList>
    </citation>
    <scope>NUCLEOTIDE SEQUENCE</scope>
    <source>
        <strain evidence="3 4">Y486</strain>
    </source>
</reference>
<dbReference type="Proteomes" id="UP000009027">
    <property type="component" value="Unassembled WGS sequence"/>
</dbReference>
<protein>
    <submittedName>
        <fullName evidence="3">Uncharacterized protein</fullName>
    </submittedName>
</protein>
<keyword evidence="1" id="KW-0175">Coiled coil</keyword>
<organism evidence="3 4">
    <name type="scientific">Trypanosoma vivax (strain Y486)</name>
    <dbReference type="NCBI Taxonomy" id="1055687"/>
    <lineage>
        <taxon>Eukaryota</taxon>
        <taxon>Discoba</taxon>
        <taxon>Euglenozoa</taxon>
        <taxon>Kinetoplastea</taxon>
        <taxon>Metakinetoplastina</taxon>
        <taxon>Trypanosomatida</taxon>
        <taxon>Trypanosomatidae</taxon>
        <taxon>Trypanosoma</taxon>
        <taxon>Duttonella</taxon>
    </lineage>
</organism>
<evidence type="ECO:0000313" key="4">
    <source>
        <dbReference type="Proteomes" id="UP000009027"/>
    </source>
</evidence>
<feature type="coiled-coil region" evidence="1">
    <location>
        <begin position="65"/>
        <end position="122"/>
    </location>
</feature>
<feature type="non-terminal residue" evidence="3">
    <location>
        <position position="747"/>
    </location>
</feature>
<name>F9WP97_TRYVY</name>
<feature type="signal peptide" evidence="2">
    <location>
        <begin position="1"/>
        <end position="20"/>
    </location>
</feature>
<dbReference type="EMBL" id="CAEX01003288">
    <property type="protein sequence ID" value="CCD19372.1"/>
    <property type="molecule type" value="Genomic_DNA"/>
</dbReference>
<feature type="coiled-coil region" evidence="1">
    <location>
        <begin position="487"/>
        <end position="547"/>
    </location>
</feature>
<evidence type="ECO:0000256" key="2">
    <source>
        <dbReference type="SAM" id="SignalP"/>
    </source>
</evidence>